<sequence length="143" mass="16268">MEVHLVAKLIDVAKVKEPDTMSELAHIQAEHQPQIGRKLETEVEIDILEEWYLLIKSVMLMCQVGLAFVESLEYDEPIVLTYEVDKEDDEDDATTSAMMVADTEDVDDQDFSPIDDDNAKRLKKFFLSPFVMKCLSIGDNANI</sequence>
<dbReference type="Proteomes" id="UP000823775">
    <property type="component" value="Unassembled WGS sequence"/>
</dbReference>
<dbReference type="EMBL" id="JACEIK010003178">
    <property type="protein sequence ID" value="MCD9640694.1"/>
    <property type="molecule type" value="Genomic_DNA"/>
</dbReference>
<name>A0ABS8V1H6_DATST</name>
<evidence type="ECO:0000313" key="2">
    <source>
        <dbReference type="EMBL" id="MCD9640694.1"/>
    </source>
</evidence>
<protein>
    <submittedName>
        <fullName evidence="2">Uncharacterized protein</fullName>
    </submittedName>
</protein>
<proteinExistence type="predicted"/>
<gene>
    <name evidence="2" type="ORF">HAX54_026146</name>
</gene>
<feature type="compositionally biased region" description="Acidic residues" evidence="1">
    <location>
        <begin position="102"/>
        <end position="112"/>
    </location>
</feature>
<comment type="caution">
    <text evidence="2">The sequence shown here is derived from an EMBL/GenBank/DDBJ whole genome shotgun (WGS) entry which is preliminary data.</text>
</comment>
<accession>A0ABS8V1H6</accession>
<feature type="region of interest" description="Disordered" evidence="1">
    <location>
        <begin position="86"/>
        <end position="112"/>
    </location>
</feature>
<evidence type="ECO:0000256" key="1">
    <source>
        <dbReference type="SAM" id="MobiDB-lite"/>
    </source>
</evidence>
<keyword evidence="3" id="KW-1185">Reference proteome</keyword>
<evidence type="ECO:0000313" key="3">
    <source>
        <dbReference type="Proteomes" id="UP000823775"/>
    </source>
</evidence>
<reference evidence="2 3" key="1">
    <citation type="journal article" date="2021" name="BMC Genomics">
        <title>Datura genome reveals duplications of psychoactive alkaloid biosynthetic genes and high mutation rate following tissue culture.</title>
        <authorList>
            <person name="Rajewski A."/>
            <person name="Carter-House D."/>
            <person name="Stajich J."/>
            <person name="Litt A."/>
        </authorList>
    </citation>
    <scope>NUCLEOTIDE SEQUENCE [LARGE SCALE GENOMIC DNA]</scope>
    <source>
        <strain evidence="2">AR-01</strain>
    </source>
</reference>
<organism evidence="2 3">
    <name type="scientific">Datura stramonium</name>
    <name type="common">Jimsonweed</name>
    <name type="synonym">Common thornapple</name>
    <dbReference type="NCBI Taxonomy" id="4076"/>
    <lineage>
        <taxon>Eukaryota</taxon>
        <taxon>Viridiplantae</taxon>
        <taxon>Streptophyta</taxon>
        <taxon>Embryophyta</taxon>
        <taxon>Tracheophyta</taxon>
        <taxon>Spermatophyta</taxon>
        <taxon>Magnoliopsida</taxon>
        <taxon>eudicotyledons</taxon>
        <taxon>Gunneridae</taxon>
        <taxon>Pentapetalae</taxon>
        <taxon>asterids</taxon>
        <taxon>lamiids</taxon>
        <taxon>Solanales</taxon>
        <taxon>Solanaceae</taxon>
        <taxon>Solanoideae</taxon>
        <taxon>Datureae</taxon>
        <taxon>Datura</taxon>
    </lineage>
</organism>